<protein>
    <submittedName>
        <fullName evidence="1">Amino acid ABC transporter substrate-binding protein</fullName>
    </submittedName>
</protein>
<dbReference type="EMBL" id="NEVS01000004">
    <property type="protein sequence ID" value="OZI59551.1"/>
    <property type="molecule type" value="Genomic_DNA"/>
</dbReference>
<name>A0A261UD68_9BORD</name>
<dbReference type="InterPro" id="IPR028082">
    <property type="entry name" value="Peripla_BP_I"/>
</dbReference>
<comment type="caution">
    <text evidence="1">The sequence shown here is derived from an EMBL/GenBank/DDBJ whole genome shotgun (WGS) entry which is preliminary data.</text>
</comment>
<evidence type="ECO:0000313" key="1">
    <source>
        <dbReference type="EMBL" id="OZI59551.1"/>
    </source>
</evidence>
<sequence length="380" mass="42191">MTATRGSSADWRIGILFSRTGVTRVTGSEHFLGTALAVEEINEAGGVLDRQLAPVCYDPASNPAEYRRLATQLMADDDVNVIFGCSTSSSRKAVLPVVERNNGLLWYCSFYEGFEYSPNVVYTGAVLNQNAMQLAAYLLQHNGSRFFLVGSDYIYPRESNRVMRDMVEQHGGEVLDEVYLPLTAGPAEVAEVIRDIQAAQPEVVFSTVVGDSARTLYRQYAESGQDPRRVPIASLSMAEEEIRLIGPRLCAGHITAATYFNSLDNESNRRFTALWRARYGDRPTSTWSESAYNQVHLFARALERTGSLDPTKLVRTAHSVRYDSPEGPLAIDAENNHCLLTPRIGVCREDGQFDVVWQGAGPVRPDPYLSTFGLAEFWLK</sequence>
<accession>A0A261UD68</accession>
<dbReference type="Proteomes" id="UP000215767">
    <property type="component" value="Unassembled WGS sequence"/>
</dbReference>
<evidence type="ECO:0000313" key="2">
    <source>
        <dbReference type="Proteomes" id="UP000215767"/>
    </source>
</evidence>
<dbReference type="GO" id="GO:0033218">
    <property type="term" value="F:amide binding"/>
    <property type="evidence" value="ECO:0007669"/>
    <property type="project" value="InterPro"/>
</dbReference>
<dbReference type="Gene3D" id="3.40.50.2300">
    <property type="match status" value="2"/>
</dbReference>
<dbReference type="Pfam" id="PF13433">
    <property type="entry name" value="Peripla_BP_5"/>
    <property type="match status" value="1"/>
</dbReference>
<gene>
    <name evidence="1" type="ORF">CAL28_08470</name>
</gene>
<dbReference type="OrthoDB" id="5288800at2"/>
<dbReference type="InterPro" id="IPR039570">
    <property type="entry name" value="AmiC_PBP1"/>
</dbReference>
<dbReference type="RefSeq" id="WP_094840984.1">
    <property type="nucleotide sequence ID" value="NZ_NEVS01000004.1"/>
</dbReference>
<dbReference type="CDD" id="cd06357">
    <property type="entry name" value="PBP1_AmiC"/>
    <property type="match status" value="1"/>
</dbReference>
<proteinExistence type="predicted"/>
<dbReference type="PANTHER" id="PTHR47628:SF1">
    <property type="entry name" value="ALIPHATIC AMIDASE EXPRESSION-REGULATING PROTEIN"/>
    <property type="match status" value="1"/>
</dbReference>
<dbReference type="AlphaFoldDB" id="A0A261UD68"/>
<dbReference type="PANTHER" id="PTHR47628">
    <property type="match status" value="1"/>
</dbReference>
<reference evidence="2" key="1">
    <citation type="submission" date="2017-05" db="EMBL/GenBank/DDBJ databases">
        <title>Complete and WGS of Bordetella genogroups.</title>
        <authorList>
            <person name="Spilker T."/>
            <person name="Lipuma J."/>
        </authorList>
    </citation>
    <scope>NUCLEOTIDE SEQUENCE [LARGE SCALE GENOMIC DNA]</scope>
    <source>
        <strain evidence="2">AU8856</strain>
    </source>
</reference>
<keyword evidence="2" id="KW-1185">Reference proteome</keyword>
<dbReference type="SUPFAM" id="SSF53822">
    <property type="entry name" value="Periplasmic binding protein-like I"/>
    <property type="match status" value="1"/>
</dbReference>
<organism evidence="1 2">
    <name type="scientific">Bordetella genomosp. 11</name>
    <dbReference type="NCBI Taxonomy" id="1416808"/>
    <lineage>
        <taxon>Bacteria</taxon>
        <taxon>Pseudomonadati</taxon>
        <taxon>Pseudomonadota</taxon>
        <taxon>Betaproteobacteria</taxon>
        <taxon>Burkholderiales</taxon>
        <taxon>Alcaligenaceae</taxon>
        <taxon>Bordetella</taxon>
    </lineage>
</organism>